<accession>A0A1S4FRB6</accession>
<organism evidence="2 3">
    <name type="scientific">Aedes aegypti</name>
    <name type="common">Yellowfever mosquito</name>
    <name type="synonym">Culex aegypti</name>
    <dbReference type="NCBI Taxonomy" id="7159"/>
    <lineage>
        <taxon>Eukaryota</taxon>
        <taxon>Metazoa</taxon>
        <taxon>Ecdysozoa</taxon>
        <taxon>Arthropoda</taxon>
        <taxon>Hexapoda</taxon>
        <taxon>Insecta</taxon>
        <taxon>Pterygota</taxon>
        <taxon>Neoptera</taxon>
        <taxon>Endopterygota</taxon>
        <taxon>Diptera</taxon>
        <taxon>Nematocera</taxon>
        <taxon>Culicoidea</taxon>
        <taxon>Culicidae</taxon>
        <taxon>Culicinae</taxon>
        <taxon>Aedini</taxon>
        <taxon>Aedes</taxon>
        <taxon>Stegomyia</taxon>
    </lineage>
</organism>
<dbReference type="AlphaFoldDB" id="A0A1S4FRB6"/>
<reference evidence="2" key="3">
    <citation type="submission" date="2012-09" db="EMBL/GenBank/DDBJ databases">
        <authorList>
            <consortium name="VectorBase"/>
        </authorList>
    </citation>
    <scope>NUCLEOTIDE SEQUENCE</scope>
    <source>
        <strain evidence="2">Liverpool</strain>
    </source>
</reference>
<name>A0A1S4FRB6_AEDAE</name>
<sequence>MNCIITGRNMKILARTVNFFSKIGTELYLEALPTGLSLKAINSINTAYVMSNFSLKYFISFRQGANDRFEENNCKISIKPMLKIFKRLATIQICKIWLQVDRKKIIFQFQCKSDILKTHIIPLLEHEHINSLRLPESFANKVVGDHKVFNKILMHFHRSVKEVTFDVKGDETIVSNYIENTSRDRTTMRSSLSIGCTAFKLYDLESPSNITFCYKEFKAMAHYAEQNHMTVEMNFDQAGGPLMIRMKKDDVLQIRFIMGTMRPRLEKQNRSVQRANRKLTDQLGQNKTTPARAADSERIDTCRTSISQASDRTEMSGSESRNSCLRGDDTRQGTELALVQHQQTPQPRRSELPSKMPSNKTNRETFLDGLQSLSTSPPADKLNFPPAVPLPNNPPLRTEDDPESYDIVFAGNSNDPNSESQRQPITPASSKRKPHSQSEQHNSKRPHLTQLRSEALFTGAGAVQSSRLAVNIPESVPESPDAIAERKRKEERMRHVFRKCFEDTFDPRKVSTSAAVFAENSDPEDN</sequence>
<feature type="region of interest" description="Disordered" evidence="1">
    <location>
        <begin position="265"/>
        <end position="448"/>
    </location>
</feature>
<evidence type="ECO:0000313" key="3">
    <source>
        <dbReference type="Proteomes" id="UP000682892"/>
    </source>
</evidence>
<reference evidence="2" key="2">
    <citation type="journal article" date="2007" name="Science">
        <title>Genome sequence of Aedes aegypti, a major arbovirus vector.</title>
        <authorList>
            <person name="Nene V."/>
            <person name="Wortman J.R."/>
            <person name="Lawson D."/>
            <person name="Haas B."/>
            <person name="Kodira C."/>
            <person name="Tu Z.J."/>
            <person name="Loftus B."/>
            <person name="Xi Z."/>
            <person name="Megy K."/>
            <person name="Grabherr M."/>
            <person name="Ren Q."/>
            <person name="Zdobnov E.M."/>
            <person name="Lobo N.F."/>
            <person name="Campbell K.S."/>
            <person name="Brown S.E."/>
            <person name="Bonaldo M.F."/>
            <person name="Zhu J."/>
            <person name="Sinkins S.P."/>
            <person name="Hogenkamp D.G."/>
            <person name="Amedeo P."/>
            <person name="Arensburger P."/>
            <person name="Atkinson P.W."/>
            <person name="Bidwell S."/>
            <person name="Biedler J."/>
            <person name="Birney E."/>
            <person name="Bruggner R.V."/>
            <person name="Costas J."/>
            <person name="Coy M.R."/>
            <person name="Crabtree J."/>
            <person name="Crawford M."/>
            <person name="Debruyn B."/>
            <person name="Decaprio D."/>
            <person name="Eiglmeier K."/>
            <person name="Eisenstadt E."/>
            <person name="El-Dorry H."/>
            <person name="Gelbart W.M."/>
            <person name="Gomes S.L."/>
            <person name="Hammond M."/>
            <person name="Hannick L.I."/>
            <person name="Hogan J.R."/>
            <person name="Holmes M.H."/>
            <person name="Jaffe D."/>
            <person name="Johnston J.S."/>
            <person name="Kennedy R.C."/>
            <person name="Koo H."/>
            <person name="Kravitz S."/>
            <person name="Kriventseva E.V."/>
            <person name="Kulp D."/>
            <person name="Labutti K."/>
            <person name="Lee E."/>
            <person name="Li S."/>
            <person name="Lovin D.D."/>
            <person name="Mao C."/>
            <person name="Mauceli E."/>
            <person name="Menck C.F."/>
            <person name="Miller J.R."/>
            <person name="Montgomery P."/>
            <person name="Mori A."/>
            <person name="Nascimento A.L."/>
            <person name="Naveira H.F."/>
            <person name="Nusbaum C."/>
            <person name="O'leary S."/>
            <person name="Orvis J."/>
            <person name="Pertea M."/>
            <person name="Quesneville H."/>
            <person name="Reidenbach K.R."/>
            <person name="Rogers Y.H."/>
            <person name="Roth C.W."/>
            <person name="Schneider J.R."/>
            <person name="Schatz M."/>
            <person name="Shumway M."/>
            <person name="Stanke M."/>
            <person name="Stinson E.O."/>
            <person name="Tubio J.M."/>
            <person name="Vanzee J.P."/>
            <person name="Verjovski-Almeida S."/>
            <person name="Werner D."/>
            <person name="White O."/>
            <person name="Wyder S."/>
            <person name="Zeng Q."/>
            <person name="Zhao Q."/>
            <person name="Zhao Y."/>
            <person name="Hill C.A."/>
            <person name="Raikhel A.S."/>
            <person name="Soares M.B."/>
            <person name="Knudson D.L."/>
            <person name="Lee N.H."/>
            <person name="Galagan J."/>
            <person name="Salzberg S.L."/>
            <person name="Paulsen I.T."/>
            <person name="Dimopoulos G."/>
            <person name="Collins F.H."/>
            <person name="Birren B."/>
            <person name="Fraser-Liggett C.M."/>
            <person name="Severson D.W."/>
        </authorList>
    </citation>
    <scope>NUCLEOTIDE SEQUENCE [LARGE SCALE GENOMIC DNA]</scope>
    <source>
        <strain evidence="2">Liverpool</strain>
    </source>
</reference>
<dbReference type="PANTHER" id="PTHR15237">
    <property type="entry name" value="DNA REPAIR PROTEIN RAD9"/>
    <property type="match status" value="1"/>
</dbReference>
<evidence type="ECO:0000313" key="2">
    <source>
        <dbReference type="EMBL" id="EAT37232.1"/>
    </source>
</evidence>
<dbReference type="GO" id="GO:0031573">
    <property type="term" value="P:mitotic intra-S DNA damage checkpoint signaling"/>
    <property type="evidence" value="ECO:0007669"/>
    <property type="project" value="TreeGrafter"/>
</dbReference>
<gene>
    <name evidence="2" type="ORF">AaeL_AAEL010759</name>
</gene>
<dbReference type="GO" id="GO:0006281">
    <property type="term" value="P:DNA repair"/>
    <property type="evidence" value="ECO:0007669"/>
    <property type="project" value="TreeGrafter"/>
</dbReference>
<reference evidence="2" key="1">
    <citation type="submission" date="2005-10" db="EMBL/GenBank/DDBJ databases">
        <authorList>
            <person name="Loftus B.J."/>
            <person name="Nene V.M."/>
            <person name="Hannick L.I."/>
            <person name="Bidwell S."/>
            <person name="Haas B."/>
            <person name="Amedeo P."/>
            <person name="Orvis J."/>
            <person name="Wortman J.R."/>
            <person name="White O.R."/>
            <person name="Salzberg S."/>
            <person name="Shumway M."/>
            <person name="Koo H."/>
            <person name="Zhao Y."/>
            <person name="Holmes M."/>
            <person name="Miller J."/>
            <person name="Schatz M."/>
            <person name="Pop M."/>
            <person name="Pai G."/>
            <person name="Utterback T."/>
            <person name="Rogers Y.-H."/>
            <person name="Kravitz S."/>
            <person name="Fraser C.M."/>
        </authorList>
    </citation>
    <scope>NUCLEOTIDE SEQUENCE</scope>
    <source>
        <strain evidence="2">Liverpool</strain>
    </source>
</reference>
<dbReference type="GO" id="GO:0000076">
    <property type="term" value="P:DNA replication checkpoint signaling"/>
    <property type="evidence" value="ECO:0007669"/>
    <property type="project" value="TreeGrafter"/>
</dbReference>
<feature type="compositionally biased region" description="Polar residues" evidence="1">
    <location>
        <begin position="302"/>
        <end position="323"/>
    </location>
</feature>
<dbReference type="KEGG" id="aag:5573833"/>
<dbReference type="InterPro" id="IPR046938">
    <property type="entry name" value="DNA_clamp_sf"/>
</dbReference>
<dbReference type="InterPro" id="IPR007268">
    <property type="entry name" value="Rad9/Ddc1"/>
</dbReference>
<dbReference type="Pfam" id="PF04139">
    <property type="entry name" value="Rad9"/>
    <property type="match status" value="1"/>
</dbReference>
<dbReference type="PANTHER" id="PTHR15237:SF0">
    <property type="entry name" value="CELL CYCLE CHECKPOINT CONTROL PROTEIN"/>
    <property type="match status" value="1"/>
</dbReference>
<protein>
    <submittedName>
        <fullName evidence="2">AAEL010759-PA</fullName>
    </submittedName>
</protein>
<dbReference type="Proteomes" id="UP000682892">
    <property type="component" value="Chromosome 3"/>
</dbReference>
<dbReference type="OMA" id="HTTRDEY"/>
<dbReference type="GO" id="GO:0030896">
    <property type="term" value="C:checkpoint clamp complex"/>
    <property type="evidence" value="ECO:0007669"/>
    <property type="project" value="InterPro"/>
</dbReference>
<dbReference type="SUPFAM" id="SSF55979">
    <property type="entry name" value="DNA clamp"/>
    <property type="match status" value="1"/>
</dbReference>
<dbReference type="HOGENOM" id="CLU_490229_0_0_1"/>
<dbReference type="Gene3D" id="3.70.10.10">
    <property type="match status" value="1"/>
</dbReference>
<feature type="compositionally biased region" description="Polar residues" evidence="1">
    <location>
        <begin position="411"/>
        <end position="429"/>
    </location>
</feature>
<dbReference type="GO" id="GO:0071479">
    <property type="term" value="P:cellular response to ionizing radiation"/>
    <property type="evidence" value="ECO:0007669"/>
    <property type="project" value="TreeGrafter"/>
</dbReference>
<proteinExistence type="predicted"/>
<dbReference type="OrthoDB" id="60092at2759"/>
<dbReference type="EMBL" id="CH477691">
    <property type="protein sequence ID" value="EAT37232.1"/>
    <property type="molecule type" value="Genomic_DNA"/>
</dbReference>
<dbReference type="CTD" id="40054"/>
<evidence type="ECO:0000256" key="1">
    <source>
        <dbReference type="SAM" id="MobiDB-lite"/>
    </source>
</evidence>